<sequence length="146" mass="15840">MTPVDPCRIADRQVCLATRNLSRAVLRRLTVTAAGIEPRIKTIVATQSGGPGSYALWRLHGDDGRLLLQFDLLKEPGAVWASLTGDVSFLARLADLRTHPPGYFYVHPLPDPRDIAIPLPSNPRGLAPRTIGPLNATALVVDFPES</sequence>
<evidence type="ECO:0000313" key="1">
    <source>
        <dbReference type="EMBL" id="TLQ46102.1"/>
    </source>
</evidence>
<dbReference type="RefSeq" id="WP_128803098.1">
    <property type="nucleotide sequence ID" value="NZ_VAWE01000001.1"/>
</dbReference>
<gene>
    <name evidence="1" type="ORF">FEF34_26670</name>
</gene>
<accession>A0A5R9EBG4</accession>
<proteinExistence type="predicted"/>
<evidence type="ECO:0000313" key="2">
    <source>
        <dbReference type="Proteomes" id="UP000305921"/>
    </source>
</evidence>
<dbReference type="EMBL" id="VAWE01000001">
    <property type="protein sequence ID" value="TLQ46102.1"/>
    <property type="molecule type" value="Genomic_DNA"/>
</dbReference>
<keyword evidence="2" id="KW-1185">Reference proteome</keyword>
<comment type="caution">
    <text evidence="1">The sequence shown here is derived from an EMBL/GenBank/DDBJ whole genome shotgun (WGS) entry which is preliminary data.</text>
</comment>
<dbReference type="Proteomes" id="UP000305921">
    <property type="component" value="Unassembled WGS sequence"/>
</dbReference>
<dbReference type="OrthoDB" id="4194571at2"/>
<dbReference type="AlphaFoldDB" id="A0A5R9EBG4"/>
<name>A0A5R9EBG4_9ACTN</name>
<protein>
    <submittedName>
        <fullName evidence="1">Uncharacterized protein</fullName>
    </submittedName>
</protein>
<reference evidence="1 2" key="1">
    <citation type="submission" date="2019-05" db="EMBL/GenBank/DDBJ databases">
        <title>Streptomyces marianii sp. nov., a novel marine actinomycete from southern coast of India.</title>
        <authorList>
            <person name="Iniyan A.M."/>
            <person name="Wink J."/>
            <person name="Ramprasad E."/>
            <person name="Ramana C.V."/>
            <person name="Bunk B."/>
            <person name="Sproer C."/>
            <person name="Joseph F.-J.R.S."/>
            <person name="Vincent S.G.P."/>
        </authorList>
    </citation>
    <scope>NUCLEOTIDE SEQUENCE [LARGE SCALE GENOMIC DNA]</scope>
    <source>
        <strain evidence="1 2">ICN19</strain>
    </source>
</reference>
<organism evidence="1 2">
    <name type="scientific">Streptomyces marianii</name>
    <dbReference type="NCBI Taxonomy" id="1817406"/>
    <lineage>
        <taxon>Bacteria</taxon>
        <taxon>Bacillati</taxon>
        <taxon>Actinomycetota</taxon>
        <taxon>Actinomycetes</taxon>
        <taxon>Kitasatosporales</taxon>
        <taxon>Streptomycetaceae</taxon>
        <taxon>Streptomyces</taxon>
    </lineage>
</organism>